<keyword evidence="2" id="KW-1185">Reference proteome</keyword>
<dbReference type="EMBL" id="BTPU01000003">
    <property type="protein sequence ID" value="GMQ60999.1"/>
    <property type="molecule type" value="Genomic_DNA"/>
</dbReference>
<accession>A0ACB5UEM7</accession>
<proteinExistence type="predicted"/>
<name>A0ACB5UEM7_9FIRM</name>
<sequence length="1821" mass="205456">MKKLMSLFLSLSLLLLTINTTGNIAFAADNCTITEVSVDKARFNTGDNVTISIEINNPDSMAVSKTVTTKIYHLENLVDTYSSVVDVQPNTVTTHTVTWTAPSNNYTGYLISADIGDGVEVTTGVDVSNDFTRYPRYGYSVDFPVGETLEESNEMIEKLAKDYNINVVQYYDWMYRHDMNFPSTGNTWVDLFGNTISETTLQNRINKGHALNQSAMAYQMAYMVREDYEDYGAKKEWGLYRNKDYNISYDKDNPSTINNIDQLIFPLEGSPAPILFAMNPANKDWQDFMNNQYTSAVNRLGFDGIQIDQMGDFWGNINYYDYWGNYVDFGKTFSDFVNDSKETLTNNNSSKNYVTMNAVNGAVPPNDRFSTWDIMNNADTDFQFSEIWQNSPTYDSLKKYIEWQKLTDGGKTMVLAAYMNQHTNAGTLYEAENASLNGLTSGNDNGTTYITGFDSAGDSADFNISVPEDGVYTLVFRFSNGASARADKNIYVDNEKVMTAYFDLTRTGLMPADPSWSNYSNEAAFTDPKTLYLTAGNHSIKVQHDSDNTGDIRVDSVTLGTFNKASVRLTDSAIAASGAMHIEMGTGLSMANGSGNFCDTVMLGHPYYPKAFKMMRNDLRSEMQNHYDFITAYENLLYDPDINPVDGGTQTISIANESVTGSGESGNIWFIPKTKNDDYGILHLINLTSETNTNWRDVTDEPTTKTNLQVKYYIPYHKSVSNLYMASPDRNDCMTENLSFTTGTDSIGKYISFTVPELKYWDMIYFTFGNESEPSIYEAEDSIKKDVSTNTNHYGYTGSGFVDSYGETWDSVSFDIEVEEEGDYTLSFSYANATGSECSRELIVDNQNKGKISFQPLSDWDTWGIAEKGVHLLPGRHRLVVLVTNEYTGYINLDNLRVAKLSESVRGVYMNNWKDSVYLWKETQNNITQPLLNDGPSIYELRFYEKTDVDDYNRNEIKNYSMFFRNETDNKVYTTGSNFRASGHFDDDGIFYTAYETYAGEKMSPEISRDYAAIPNENFMVVRYIVKNNTGNEKTYNIMDMLHVDNHSSNDITASYDSTNKVTTIDMSGAGQYYIAHGTLESAINDYQVADDTVSDRNNNVCSPWHTFNNDGTLKNNSSVTCRDISTAFTKSVTLQPQESTDIYFYLTIGKDSSEIQNTINTITAQNGSYWMNTMETNYSNWLNEGKSVNFDQPKLNYCYENISVALKQSIVPGTYNDGVKDVAKFASLPATTNPSAYSYKVWARDSAVTAMSLDASGHTDEAESYWYWLADRQIKTDQGSWKKPGTFWTCYWIWNNEPVSFVEPEYDSIGMFLVGAYRHYESLDEPAKTNFLNNIWDDYKRSADFVMNNIDSNGFGEADCSIWEEQVEYNAFTEALYAAGLDAAQEMAKAKGLQSLADSYNGAAGSIRSAIQRSSTDSVPGLWNQTDPNNRYYNRAVNLDGTPRTTVDASSDVLVTYGVIDMMSKRAYDHYNKVTNTISHDTYGVTRYEGDTFYTGKNSWDPGGVEAFEDEPSWTQMTMWVAMMEIFSGYDSLRDNALRRLEWFADRTALGYAPQGEAVSNVTLKPCISTMIEPITGASYIMTALTYEDKFDMRITPNQYNAGARYTVNVHDGCRDTSNDYDTISDWHQWTYIPYYLDKIGDNTAGDPTRDIEKIYISNDDNNMYIRIDNVGNTLPNYNVNGDKFVVSVYSQDFSNGSISTTNNSFYGATLDRDYGYMVTRRSDDSNYTAYNVDSNNNWQLDKQITSVIAPQWESTSGRIEMVIPLSELSSGSVSTGDWANMKIALGLDNGSGMQETDYMNIHYRITGNNESWLFGNSEE</sequence>
<evidence type="ECO:0000313" key="2">
    <source>
        <dbReference type="Proteomes" id="UP001374599"/>
    </source>
</evidence>
<comment type="caution">
    <text evidence="1">The sequence shown here is derived from an EMBL/GenBank/DDBJ whole genome shotgun (WGS) entry which is preliminary data.</text>
</comment>
<organism evidence="1 2">
    <name type="scientific">Vallitalea maricola</name>
    <dbReference type="NCBI Taxonomy" id="3074433"/>
    <lineage>
        <taxon>Bacteria</taxon>
        <taxon>Bacillati</taxon>
        <taxon>Bacillota</taxon>
        <taxon>Clostridia</taxon>
        <taxon>Lachnospirales</taxon>
        <taxon>Vallitaleaceae</taxon>
        <taxon>Vallitalea</taxon>
    </lineage>
</organism>
<protein>
    <submittedName>
        <fullName evidence="1">Uncharacterized protein</fullName>
    </submittedName>
</protein>
<dbReference type="Proteomes" id="UP001374599">
    <property type="component" value="Unassembled WGS sequence"/>
</dbReference>
<gene>
    <name evidence="1" type="ORF">AN2V17_02270</name>
</gene>
<evidence type="ECO:0000313" key="1">
    <source>
        <dbReference type="EMBL" id="GMQ60999.1"/>
    </source>
</evidence>
<reference evidence="1" key="1">
    <citation type="submission" date="2023-09" db="EMBL/GenBank/DDBJ databases">
        <title>Vallitalea sediminicola and Vallitalea maricola sp. nov., anaerobic bacteria isolated from marine sediment.</title>
        <authorList>
            <person name="Hirano S."/>
            <person name="Maeda A."/>
            <person name="Terahara T."/>
            <person name="Mori K."/>
            <person name="Hamada M."/>
            <person name="Matsumoto R."/>
            <person name="Kobayashi T."/>
        </authorList>
    </citation>
    <scope>NUCLEOTIDE SEQUENCE</scope>
    <source>
        <strain evidence="1">AN17-2</strain>
    </source>
</reference>